<accession>A0A9D1VVI6</accession>
<evidence type="ECO:0000256" key="2">
    <source>
        <dbReference type="ARBA" id="ARBA00009047"/>
    </source>
</evidence>
<comment type="caution">
    <text evidence="12">The sequence shown here is derived from an EMBL/GenBank/DDBJ whole genome shotgun (WGS) entry which is preliminary data.</text>
</comment>
<dbReference type="GO" id="GO:0015423">
    <property type="term" value="F:ABC-type maltose transporter activity"/>
    <property type="evidence" value="ECO:0007669"/>
    <property type="project" value="TreeGrafter"/>
</dbReference>
<evidence type="ECO:0000259" key="11">
    <source>
        <dbReference type="PROSITE" id="PS50928"/>
    </source>
</evidence>
<feature type="domain" description="ABC transmembrane type-1" evidence="11">
    <location>
        <begin position="230"/>
        <end position="453"/>
    </location>
</feature>
<protein>
    <recommendedName>
        <fullName evidence="10">Maltose/maltodextrin transport system permease protein</fullName>
    </recommendedName>
</protein>
<dbReference type="PANTHER" id="PTHR47314">
    <property type="entry name" value="MALTOSE/MALTODEXTRIN TRANSPORT SYSTEM PERMEASE PROTEIN MALF"/>
    <property type="match status" value="1"/>
</dbReference>
<dbReference type="SUPFAM" id="SSF160964">
    <property type="entry name" value="MalF N-terminal region-like"/>
    <property type="match status" value="1"/>
</dbReference>
<feature type="transmembrane region" description="Helical" evidence="9">
    <location>
        <begin position="317"/>
        <end position="342"/>
    </location>
</feature>
<name>A0A9D1VVI6_9FIRM</name>
<gene>
    <name evidence="12" type="ORF">H9981_00295</name>
</gene>
<dbReference type="InterPro" id="IPR000515">
    <property type="entry name" value="MetI-like"/>
</dbReference>
<keyword evidence="7 9" id="KW-1133">Transmembrane helix</keyword>
<dbReference type="GO" id="GO:0042956">
    <property type="term" value="P:maltodextrin transmembrane transport"/>
    <property type="evidence" value="ECO:0007669"/>
    <property type="project" value="TreeGrafter"/>
</dbReference>
<proteinExistence type="inferred from homology"/>
<dbReference type="GO" id="GO:1990060">
    <property type="term" value="C:maltose transport complex"/>
    <property type="evidence" value="ECO:0007669"/>
    <property type="project" value="TreeGrafter"/>
</dbReference>
<feature type="transmembrane region" description="Helical" evidence="9">
    <location>
        <begin position="55"/>
        <end position="79"/>
    </location>
</feature>
<evidence type="ECO:0000256" key="4">
    <source>
        <dbReference type="ARBA" id="ARBA00022475"/>
    </source>
</evidence>
<evidence type="ECO:0000256" key="6">
    <source>
        <dbReference type="ARBA" id="ARBA00022692"/>
    </source>
</evidence>
<evidence type="ECO:0000256" key="9">
    <source>
        <dbReference type="RuleBase" id="RU363032"/>
    </source>
</evidence>
<dbReference type="Pfam" id="PF00528">
    <property type="entry name" value="BPD_transp_1"/>
    <property type="match status" value="1"/>
</dbReference>
<dbReference type="AlphaFoldDB" id="A0A9D1VVI6"/>
<dbReference type="Gene3D" id="1.10.3720.10">
    <property type="entry name" value="MetI-like"/>
    <property type="match status" value="1"/>
</dbReference>
<dbReference type="InterPro" id="IPR035906">
    <property type="entry name" value="MetI-like_sf"/>
</dbReference>
<feature type="transmembrane region" description="Helical" evidence="9">
    <location>
        <begin position="109"/>
        <end position="131"/>
    </location>
</feature>
<evidence type="ECO:0000256" key="10">
    <source>
        <dbReference type="RuleBase" id="RU367050"/>
    </source>
</evidence>
<keyword evidence="3 9" id="KW-0813">Transport</keyword>
<evidence type="ECO:0000313" key="12">
    <source>
        <dbReference type="EMBL" id="HIX47457.1"/>
    </source>
</evidence>
<feature type="transmembrane region" description="Helical" evidence="9">
    <location>
        <begin position="432"/>
        <end position="452"/>
    </location>
</feature>
<dbReference type="Proteomes" id="UP000824243">
    <property type="component" value="Unassembled WGS sequence"/>
</dbReference>
<dbReference type="CDD" id="cd06261">
    <property type="entry name" value="TM_PBP2"/>
    <property type="match status" value="1"/>
</dbReference>
<keyword evidence="4 10" id="KW-1003">Cell membrane</keyword>
<dbReference type="PANTHER" id="PTHR47314:SF1">
    <property type="entry name" value="MALTOSE_MALTODEXTRIN TRANSPORT SYSTEM PERMEASE PROTEIN MALF"/>
    <property type="match status" value="1"/>
</dbReference>
<keyword evidence="5 10" id="KW-0762">Sugar transport</keyword>
<evidence type="ECO:0000313" key="13">
    <source>
        <dbReference type="Proteomes" id="UP000824243"/>
    </source>
</evidence>
<sequence length="467" mass="52706">MRARAKKKGNQARIKEFPDSVSVREAIRKGNAPVRLSCLVMGAGNLRYGQYVKGILFLAAEVVYILFMVLFGAGALAGLTTLGTQTTQEVFNETKQIYEYVQGDNSMLFLLYGVAVIFITIGFFIIWRTNVKSAYAQQKRKEQGKPVLTLREDLKSLLDNRLNVTLLFFPTLCVVMFTILPLVFMICMAFTNYDRNHQPPGQLFDWVGLVNFEKILDTGSGLGYAFWHILGWTFIWAVAATFLNYILGMILAMVINWKETRLKSFWRFIFVLSIAVPQFVSLLIMRTMLQEQGAINVLLQNLGLISDALPFWTDATWARVTIIIVNLWIGIPFTILQVTGILQNIPAELYESAKIDGAGPVTIFFKITLPYMLFVTAPYLITQFIGNINNFNVIYLLTEGGPAAMDYYNGTGGKTDLLVTWLYKLTIDFKDYNYGAVIGILTFVICAVLALATYRRTGSYKNEEGFQ</sequence>
<comment type="similarity">
    <text evidence="2 10">Belongs to the binding-protein-dependent transport system permease family. MalFG subfamily.</text>
</comment>
<dbReference type="EMBL" id="DXFA01000007">
    <property type="protein sequence ID" value="HIX47457.1"/>
    <property type="molecule type" value="Genomic_DNA"/>
</dbReference>
<evidence type="ECO:0000256" key="5">
    <source>
        <dbReference type="ARBA" id="ARBA00022597"/>
    </source>
</evidence>
<keyword evidence="6 9" id="KW-0812">Transmembrane</keyword>
<dbReference type="PROSITE" id="PS50928">
    <property type="entry name" value="ABC_TM1"/>
    <property type="match status" value="1"/>
</dbReference>
<feature type="transmembrane region" description="Helical" evidence="9">
    <location>
        <begin position="265"/>
        <end position="285"/>
    </location>
</feature>
<evidence type="ECO:0000256" key="1">
    <source>
        <dbReference type="ARBA" id="ARBA00004651"/>
    </source>
</evidence>
<dbReference type="SUPFAM" id="SSF161098">
    <property type="entry name" value="MetI-like"/>
    <property type="match status" value="1"/>
</dbReference>
<feature type="transmembrane region" description="Helical" evidence="9">
    <location>
        <begin position="363"/>
        <end position="381"/>
    </location>
</feature>
<comment type="subcellular location">
    <subcellularLocation>
        <location evidence="1 9">Cell membrane</location>
        <topology evidence="1 9">Multi-pass membrane protein</topology>
    </subcellularLocation>
</comment>
<feature type="transmembrane region" description="Helical" evidence="9">
    <location>
        <begin position="229"/>
        <end position="253"/>
    </location>
</feature>
<keyword evidence="8 9" id="KW-0472">Membrane</keyword>
<comment type="function">
    <text evidence="10">Part of the ABC transporter complex MalEFGK involved in maltose/maltodextrin import. Probably responsible for the translocation of the substrate across the membrane.</text>
</comment>
<reference evidence="12" key="2">
    <citation type="submission" date="2021-04" db="EMBL/GenBank/DDBJ databases">
        <authorList>
            <person name="Gilroy R."/>
        </authorList>
    </citation>
    <scope>NUCLEOTIDE SEQUENCE</scope>
    <source>
        <strain evidence="12">ChiSjej5B23-15282</strain>
    </source>
</reference>
<evidence type="ECO:0000256" key="7">
    <source>
        <dbReference type="ARBA" id="ARBA00022989"/>
    </source>
</evidence>
<evidence type="ECO:0000256" key="3">
    <source>
        <dbReference type="ARBA" id="ARBA00022448"/>
    </source>
</evidence>
<feature type="transmembrane region" description="Helical" evidence="9">
    <location>
        <begin position="164"/>
        <end position="191"/>
    </location>
</feature>
<evidence type="ECO:0000256" key="8">
    <source>
        <dbReference type="ARBA" id="ARBA00023136"/>
    </source>
</evidence>
<reference evidence="12" key="1">
    <citation type="journal article" date="2021" name="PeerJ">
        <title>Extensive microbial diversity within the chicken gut microbiome revealed by metagenomics and culture.</title>
        <authorList>
            <person name="Gilroy R."/>
            <person name="Ravi A."/>
            <person name="Getino M."/>
            <person name="Pursley I."/>
            <person name="Horton D.L."/>
            <person name="Alikhan N.F."/>
            <person name="Baker D."/>
            <person name="Gharbi K."/>
            <person name="Hall N."/>
            <person name="Watson M."/>
            <person name="Adriaenssens E.M."/>
            <person name="Foster-Nyarko E."/>
            <person name="Jarju S."/>
            <person name="Secka A."/>
            <person name="Antonio M."/>
            <person name="Oren A."/>
            <person name="Chaudhuri R.R."/>
            <person name="La Ragione R."/>
            <person name="Hildebrand F."/>
            <person name="Pallen M.J."/>
        </authorList>
    </citation>
    <scope>NUCLEOTIDE SEQUENCE</scope>
    <source>
        <strain evidence="12">ChiSjej5B23-15282</strain>
    </source>
</reference>
<organism evidence="12 13">
    <name type="scientific">Candidatus Mediterraneibacter caccavium</name>
    <dbReference type="NCBI Taxonomy" id="2838661"/>
    <lineage>
        <taxon>Bacteria</taxon>
        <taxon>Bacillati</taxon>
        <taxon>Bacillota</taxon>
        <taxon>Clostridia</taxon>
        <taxon>Lachnospirales</taxon>
        <taxon>Lachnospiraceae</taxon>
        <taxon>Mediterraneibacter</taxon>
    </lineage>
</organism>